<dbReference type="SMART" id="SM00326">
    <property type="entry name" value="SH3"/>
    <property type="match status" value="1"/>
</dbReference>
<evidence type="ECO:0000313" key="13">
    <source>
        <dbReference type="Proteomes" id="UP001107558"/>
    </source>
</evidence>
<dbReference type="GO" id="GO:1903078">
    <property type="term" value="P:positive regulation of protein localization to plasma membrane"/>
    <property type="evidence" value="ECO:0007669"/>
    <property type="project" value="TreeGrafter"/>
</dbReference>
<dbReference type="GO" id="GO:0005886">
    <property type="term" value="C:plasma membrane"/>
    <property type="evidence" value="ECO:0007669"/>
    <property type="project" value="UniProtKB-SubCell"/>
</dbReference>
<feature type="compositionally biased region" description="Polar residues" evidence="10">
    <location>
        <begin position="1"/>
        <end position="11"/>
    </location>
</feature>
<keyword evidence="4" id="KW-1003">Cell membrane</keyword>
<dbReference type="InterPro" id="IPR001452">
    <property type="entry name" value="SH3_domain"/>
</dbReference>
<dbReference type="Pfam" id="PF26085">
    <property type="entry name" value="SH3_20"/>
    <property type="match status" value="1"/>
</dbReference>
<dbReference type="GO" id="GO:0008270">
    <property type="term" value="F:zinc ion binding"/>
    <property type="evidence" value="ECO:0007669"/>
    <property type="project" value="UniProtKB-KW"/>
</dbReference>
<evidence type="ECO:0000256" key="3">
    <source>
        <dbReference type="ARBA" id="ARBA00022443"/>
    </source>
</evidence>
<dbReference type="SUPFAM" id="SSF50044">
    <property type="entry name" value="SH3-domain"/>
    <property type="match status" value="1"/>
</dbReference>
<comment type="caution">
    <text evidence="12">The sequence shown here is derived from an EMBL/GenBank/DDBJ whole genome shotgun (WGS) entry which is preliminary data.</text>
</comment>
<sequence length="206" mass="22856">MKSLSLDSPESTELHGRSRRYPPSASVYHGGSGGHLEHSTPPSNNSKNNSRNNSRLHSPSSPGNQRKLLYATRGLKTGSVDLPDEVEKSLSSASTSPCPSPVRQIQKPQRLLPTNLYVVLYNFKSRHQDELDLKAGYKVTVIDKSDPDWWKGKCLGRIGYFPSKYCTKLAGGEKPLQVTHNLQVSDGERGEMTLLRDQIVIQVSEK</sequence>
<dbReference type="FunFam" id="2.30.30.40:FF:000221">
    <property type="entry name" value="SH3 and cysteine-rich domain-containing protein 2"/>
    <property type="match status" value="1"/>
</dbReference>
<organism evidence="12 13">
    <name type="scientific">Polypedilum vanderplanki</name>
    <name type="common">Sleeping chironomid midge</name>
    <dbReference type="NCBI Taxonomy" id="319348"/>
    <lineage>
        <taxon>Eukaryota</taxon>
        <taxon>Metazoa</taxon>
        <taxon>Ecdysozoa</taxon>
        <taxon>Arthropoda</taxon>
        <taxon>Hexapoda</taxon>
        <taxon>Insecta</taxon>
        <taxon>Pterygota</taxon>
        <taxon>Neoptera</taxon>
        <taxon>Endopterygota</taxon>
        <taxon>Diptera</taxon>
        <taxon>Nematocera</taxon>
        <taxon>Chironomoidea</taxon>
        <taxon>Chironomidae</taxon>
        <taxon>Chironominae</taxon>
        <taxon>Polypedilum</taxon>
        <taxon>Polypedilum</taxon>
    </lineage>
</organism>
<dbReference type="GO" id="GO:0003009">
    <property type="term" value="P:skeletal muscle contraction"/>
    <property type="evidence" value="ECO:0007669"/>
    <property type="project" value="TreeGrafter"/>
</dbReference>
<dbReference type="InterPro" id="IPR059031">
    <property type="entry name" value="SH3_20"/>
</dbReference>
<comment type="subcellular location">
    <subcellularLocation>
        <location evidence="1">Cell membrane</location>
    </subcellularLocation>
    <subcellularLocation>
        <location evidence="2">Cytoplasm</location>
    </subcellularLocation>
</comment>
<evidence type="ECO:0000256" key="1">
    <source>
        <dbReference type="ARBA" id="ARBA00004236"/>
    </source>
</evidence>
<evidence type="ECO:0000256" key="9">
    <source>
        <dbReference type="PROSITE-ProRule" id="PRU00192"/>
    </source>
</evidence>
<dbReference type="OrthoDB" id="6250593at2759"/>
<evidence type="ECO:0000256" key="4">
    <source>
        <dbReference type="ARBA" id="ARBA00022475"/>
    </source>
</evidence>
<evidence type="ECO:0000259" key="11">
    <source>
        <dbReference type="PROSITE" id="PS50002"/>
    </source>
</evidence>
<feature type="compositionally biased region" description="Low complexity" evidence="10">
    <location>
        <begin position="39"/>
        <end position="62"/>
    </location>
</feature>
<evidence type="ECO:0000256" key="6">
    <source>
        <dbReference type="ARBA" id="ARBA00022737"/>
    </source>
</evidence>
<keyword evidence="13" id="KW-1185">Reference proteome</keyword>
<evidence type="ECO:0000256" key="7">
    <source>
        <dbReference type="ARBA" id="ARBA00022771"/>
    </source>
</evidence>
<dbReference type="InterPro" id="IPR036028">
    <property type="entry name" value="SH3-like_dom_sf"/>
</dbReference>
<keyword evidence="7" id="KW-0862">Zinc</keyword>
<dbReference type="PANTHER" id="PTHR15135:SF7">
    <property type="entry name" value="STAC-LIKE, ISOFORM J"/>
    <property type="match status" value="1"/>
</dbReference>
<keyword evidence="8" id="KW-0472">Membrane</keyword>
<keyword evidence="7" id="KW-0479">Metal-binding</keyword>
<evidence type="ECO:0000256" key="5">
    <source>
        <dbReference type="ARBA" id="ARBA00022490"/>
    </source>
</evidence>
<keyword evidence="3 9" id="KW-0728">SH3 domain</keyword>
<dbReference type="Gene3D" id="2.30.30.40">
    <property type="entry name" value="SH3 Domains"/>
    <property type="match status" value="1"/>
</dbReference>
<evidence type="ECO:0000256" key="8">
    <source>
        <dbReference type="ARBA" id="ARBA00023136"/>
    </source>
</evidence>
<keyword evidence="6" id="KW-0677">Repeat</keyword>
<feature type="region of interest" description="Disordered" evidence="10">
    <location>
        <begin position="1"/>
        <end position="66"/>
    </location>
</feature>
<dbReference type="PANTHER" id="PTHR15135">
    <property type="entry name" value="STAC"/>
    <property type="match status" value="1"/>
</dbReference>
<dbReference type="Pfam" id="PF00018">
    <property type="entry name" value="SH3_1"/>
    <property type="match status" value="1"/>
</dbReference>
<dbReference type="Proteomes" id="UP001107558">
    <property type="component" value="Chromosome 3"/>
</dbReference>
<evidence type="ECO:0000256" key="2">
    <source>
        <dbReference type="ARBA" id="ARBA00004496"/>
    </source>
</evidence>
<protein>
    <recommendedName>
        <fullName evidence="11">SH3 domain-containing protein</fullName>
    </recommendedName>
</protein>
<keyword evidence="7" id="KW-0863">Zinc-finger</keyword>
<proteinExistence type="predicted"/>
<keyword evidence="5" id="KW-0963">Cytoplasm</keyword>
<evidence type="ECO:0000256" key="10">
    <source>
        <dbReference type="SAM" id="MobiDB-lite"/>
    </source>
</evidence>
<reference evidence="12" key="1">
    <citation type="submission" date="2021-03" db="EMBL/GenBank/DDBJ databases">
        <title>Chromosome level genome of the anhydrobiotic midge Polypedilum vanderplanki.</title>
        <authorList>
            <person name="Yoshida Y."/>
            <person name="Kikawada T."/>
            <person name="Gusev O."/>
        </authorList>
    </citation>
    <scope>NUCLEOTIDE SEQUENCE</scope>
    <source>
        <strain evidence="12">NIAS01</strain>
        <tissue evidence="12">Whole body or cell culture</tissue>
    </source>
</reference>
<dbReference type="GO" id="GO:0005737">
    <property type="term" value="C:cytoplasm"/>
    <property type="evidence" value="ECO:0007669"/>
    <property type="project" value="UniProtKB-SubCell"/>
</dbReference>
<evidence type="ECO:0000313" key="12">
    <source>
        <dbReference type="EMBL" id="KAG5670355.1"/>
    </source>
</evidence>
<dbReference type="PRINTS" id="PR00452">
    <property type="entry name" value="SH3DOMAIN"/>
</dbReference>
<feature type="domain" description="SH3" evidence="11">
    <location>
        <begin position="112"/>
        <end position="171"/>
    </location>
</feature>
<name>A0A9J6BLJ6_POLVA</name>
<dbReference type="AlphaFoldDB" id="A0A9J6BLJ6"/>
<dbReference type="PROSITE" id="PS50002">
    <property type="entry name" value="SH3"/>
    <property type="match status" value="1"/>
</dbReference>
<dbReference type="EMBL" id="JADBJN010000003">
    <property type="protein sequence ID" value="KAG5670355.1"/>
    <property type="molecule type" value="Genomic_DNA"/>
</dbReference>
<gene>
    <name evidence="12" type="ORF">PVAND_000627</name>
</gene>
<accession>A0A9J6BLJ6</accession>
<feature type="region of interest" description="Disordered" evidence="10">
    <location>
        <begin position="85"/>
        <end position="105"/>
    </location>
</feature>
<dbReference type="InterPro" id="IPR039688">
    <property type="entry name" value="STAC1/2/3"/>
</dbReference>